<dbReference type="FunFam" id="3.30.43.10:FF:000010">
    <property type="entry name" value="probable D-lactate dehydrogenase, mitochondrial"/>
    <property type="match status" value="1"/>
</dbReference>
<dbReference type="PANTHER" id="PTHR11748:SF111">
    <property type="entry name" value="D-LACTATE DEHYDROGENASE, MITOCHONDRIAL-RELATED"/>
    <property type="match status" value="1"/>
</dbReference>
<dbReference type="Gene3D" id="3.30.465.10">
    <property type="match status" value="1"/>
</dbReference>
<keyword evidence="8" id="KW-0560">Oxidoreductase</keyword>
<keyword evidence="5" id="KW-0274">FAD</keyword>
<dbReference type="PANTHER" id="PTHR11748">
    <property type="entry name" value="D-LACTATE DEHYDROGENASE"/>
    <property type="match status" value="1"/>
</dbReference>
<dbReference type="STRING" id="9009.A0A226MGY3"/>
<dbReference type="InterPro" id="IPR016171">
    <property type="entry name" value="Vanillyl_alc_oxidase_C-sub2"/>
</dbReference>
<comment type="similarity">
    <text evidence="3">Belongs to the FAD-binding oxidoreductase/transferase type 4 family.</text>
</comment>
<evidence type="ECO:0000256" key="6">
    <source>
        <dbReference type="ARBA" id="ARBA00022946"/>
    </source>
</evidence>
<evidence type="ECO:0000256" key="10">
    <source>
        <dbReference type="ARBA" id="ARBA00038897"/>
    </source>
</evidence>
<dbReference type="OrthoDB" id="5332616at2759"/>
<dbReference type="SUPFAM" id="SSF55103">
    <property type="entry name" value="FAD-linked oxidases, C-terminal domain"/>
    <property type="match status" value="1"/>
</dbReference>
<evidence type="ECO:0000256" key="4">
    <source>
        <dbReference type="ARBA" id="ARBA00022630"/>
    </source>
</evidence>
<dbReference type="Gene3D" id="1.10.45.10">
    <property type="entry name" value="Vanillyl-alcohol Oxidase, Chain A, domain 4"/>
    <property type="match status" value="1"/>
</dbReference>
<dbReference type="Pfam" id="PF01565">
    <property type="entry name" value="FAD_binding_4"/>
    <property type="match status" value="1"/>
</dbReference>
<comment type="caution">
    <text evidence="16">The sequence shown here is derived from an EMBL/GenBank/DDBJ whole genome shotgun (WGS) entry which is preliminary data.</text>
</comment>
<name>A0A226MGY3_CALSU</name>
<evidence type="ECO:0000256" key="13">
    <source>
        <dbReference type="ARBA" id="ARBA00063083"/>
    </source>
</evidence>
<dbReference type="Proteomes" id="UP000198323">
    <property type="component" value="Unassembled WGS sequence"/>
</dbReference>
<accession>A0A226MGY3</accession>
<evidence type="ECO:0000256" key="8">
    <source>
        <dbReference type="ARBA" id="ARBA00023002"/>
    </source>
</evidence>
<dbReference type="Gene3D" id="3.30.70.2740">
    <property type="match status" value="1"/>
</dbReference>
<dbReference type="InterPro" id="IPR006094">
    <property type="entry name" value="Oxid_FAD_bind_N"/>
</dbReference>
<sequence length="529" mass="56246">MALRRALRLAVAVGRRGCCSQHPLPPILLQALRAVAGDPNVSVSAAVRQQHGHDESMHRCAPPDAVVWPRDVEQLQEMVALCHQHRVPMLPYGTGTGLEGGVNAVQGGVCFNLSHMAAISELSVEDFSVAVEPGVTRKALNAYLRGTGLWFPVDPGADASLCGMAATGASGTNAVRYGTMRPNVLNLRVVLPDGSVLHTAGPGRSARKSAAGYDLTSLFVGSEGTLGFLTQATLRLHPLPEAVVAAACTFPSVRDAVSCTVQAWGGNGTWMGRSMALGWGWERDSLSSIPSCLLPAELLDEVMAGACSRYSHLDLPEAAMLFLELHGSQRGLAEQQQQAEELVQLHSGSVLAWAWAPEERERLWTARHNAWFAALALRPGCQGYSTDVCVPISRLPNVVLETQRDLQDSGLTGPMVGHVGDGNFHCILVFHADDPAEAQRVHDFAERLGRWGCGSRRVQGSGDGPTGDGHIPVPRRALAAGGTCTGEHGVGLGKRALLREELGAVGLAAMRRIKDALDPLHLMNPGKVL</sequence>
<keyword evidence="9" id="KW-0496">Mitochondrion</keyword>
<dbReference type="InterPro" id="IPR004113">
    <property type="entry name" value="FAD-bd_oxidored_4_C"/>
</dbReference>
<dbReference type="FunFam" id="3.30.70.2740:FF:000001">
    <property type="entry name" value="D-lactate dehydrogenase mitochondrial"/>
    <property type="match status" value="1"/>
</dbReference>
<dbReference type="GO" id="GO:0071949">
    <property type="term" value="F:FAD binding"/>
    <property type="evidence" value="ECO:0007669"/>
    <property type="project" value="InterPro"/>
</dbReference>
<dbReference type="InterPro" id="IPR016169">
    <property type="entry name" value="FAD-bd_PCMH_sub2"/>
</dbReference>
<dbReference type="FunFam" id="3.30.465.10:FF:000030">
    <property type="entry name" value="probable D-lactate dehydrogenase, mitochondrial"/>
    <property type="match status" value="1"/>
</dbReference>
<dbReference type="PROSITE" id="PS51387">
    <property type="entry name" value="FAD_PCMH"/>
    <property type="match status" value="1"/>
</dbReference>
<comment type="subcellular location">
    <subcellularLocation>
        <location evidence="2">Mitochondrion</location>
    </subcellularLocation>
</comment>
<evidence type="ECO:0000256" key="12">
    <source>
        <dbReference type="ARBA" id="ARBA00053432"/>
    </source>
</evidence>
<dbReference type="GO" id="GO:1903457">
    <property type="term" value="P:lactate catabolic process"/>
    <property type="evidence" value="ECO:0007669"/>
    <property type="project" value="TreeGrafter"/>
</dbReference>
<dbReference type="GO" id="GO:0005739">
    <property type="term" value="C:mitochondrion"/>
    <property type="evidence" value="ECO:0007669"/>
    <property type="project" value="UniProtKB-SubCell"/>
</dbReference>
<dbReference type="EMBL" id="MCFN01000948">
    <property type="protein sequence ID" value="OXB54289.1"/>
    <property type="molecule type" value="Genomic_DNA"/>
</dbReference>
<dbReference type="Pfam" id="PF02913">
    <property type="entry name" value="FAD-oxidase_C"/>
    <property type="match status" value="1"/>
</dbReference>
<dbReference type="GO" id="GO:0004458">
    <property type="term" value="F:D-lactate dehydrogenase (cytochrome) activity"/>
    <property type="evidence" value="ECO:0007669"/>
    <property type="project" value="UniProtKB-EC"/>
</dbReference>
<keyword evidence="7" id="KW-0007">Acetylation</keyword>
<evidence type="ECO:0000256" key="7">
    <source>
        <dbReference type="ARBA" id="ARBA00022990"/>
    </source>
</evidence>
<evidence type="ECO:0000313" key="17">
    <source>
        <dbReference type="Proteomes" id="UP000198323"/>
    </source>
</evidence>
<dbReference type="SUPFAM" id="SSF56176">
    <property type="entry name" value="FAD-binding/transporter-associated domain-like"/>
    <property type="match status" value="1"/>
</dbReference>
<dbReference type="FunFam" id="1.10.45.10:FF:000001">
    <property type="entry name" value="D-lactate dehydrogenase mitochondrial"/>
    <property type="match status" value="1"/>
</dbReference>
<dbReference type="GO" id="GO:0008720">
    <property type="term" value="F:D-lactate dehydrogenase (NAD+) activity"/>
    <property type="evidence" value="ECO:0007669"/>
    <property type="project" value="TreeGrafter"/>
</dbReference>
<dbReference type="AlphaFoldDB" id="A0A226MGY3"/>
<dbReference type="InterPro" id="IPR016166">
    <property type="entry name" value="FAD-bd_PCMH"/>
</dbReference>
<reference evidence="16 17" key="1">
    <citation type="submission" date="2016-07" db="EMBL/GenBank/DDBJ databases">
        <title>Disparate Historic Effective Population Sizes Predicted by Modern Levels of Genome Diversity for the Scaled Quail (Callipepla squamata) and the Northern Bobwhite (Colinus virginianus): Inferences from First and Second Generation Draft Genome Assemblies for Sympatric New World Quail.</title>
        <authorList>
            <person name="Oldeschulte D.L."/>
            <person name="Halley Y.A."/>
            <person name="Bhattarai E.K."/>
            <person name="Brashear W.A."/>
            <person name="Hill J."/>
            <person name="Metz R.P."/>
            <person name="Johnson C.D."/>
            <person name="Rollins D."/>
            <person name="Peterson M.J."/>
            <person name="Bickhart D.M."/>
            <person name="Decker J.E."/>
            <person name="Seabury C.M."/>
        </authorList>
    </citation>
    <scope>NUCLEOTIDE SEQUENCE [LARGE SCALE GENOMIC DNA]</scope>
    <source>
        <strain evidence="16 17">Texas</strain>
        <tissue evidence="16">Leg muscle</tissue>
    </source>
</reference>
<evidence type="ECO:0000256" key="11">
    <source>
        <dbReference type="ARBA" id="ARBA00051477"/>
    </source>
</evidence>
<comment type="cofactor">
    <cofactor evidence="1">
        <name>FAD</name>
        <dbReference type="ChEBI" id="CHEBI:57692"/>
    </cofactor>
</comment>
<evidence type="ECO:0000256" key="1">
    <source>
        <dbReference type="ARBA" id="ARBA00001974"/>
    </source>
</evidence>
<comment type="function">
    <text evidence="12">Involved in D-lactate, but not L-lactate catabolic process.</text>
</comment>
<evidence type="ECO:0000256" key="5">
    <source>
        <dbReference type="ARBA" id="ARBA00022827"/>
    </source>
</evidence>
<evidence type="ECO:0000256" key="2">
    <source>
        <dbReference type="ARBA" id="ARBA00004173"/>
    </source>
</evidence>
<feature type="domain" description="FAD-binding PCMH-type" evidence="15">
    <location>
        <begin position="59"/>
        <end position="239"/>
    </location>
</feature>
<gene>
    <name evidence="16" type="ORF">ASZ78_002916</name>
</gene>
<evidence type="ECO:0000256" key="9">
    <source>
        <dbReference type="ARBA" id="ARBA00023128"/>
    </source>
</evidence>
<evidence type="ECO:0000313" key="16">
    <source>
        <dbReference type="EMBL" id="OXB54289.1"/>
    </source>
</evidence>
<dbReference type="InterPro" id="IPR016164">
    <property type="entry name" value="FAD-linked_Oxase-like_C"/>
</dbReference>
<evidence type="ECO:0000259" key="15">
    <source>
        <dbReference type="PROSITE" id="PS51387"/>
    </source>
</evidence>
<dbReference type="InterPro" id="IPR036318">
    <property type="entry name" value="FAD-bd_PCMH-like_sf"/>
</dbReference>
<comment type="catalytic activity">
    <reaction evidence="11">
        <text>(R)-lactate + 2 Fe(III)-[cytochrome c] = 2 Fe(II)-[cytochrome c] + pyruvate + 2 H(+)</text>
        <dbReference type="Rhea" id="RHEA:13521"/>
        <dbReference type="Rhea" id="RHEA-COMP:10350"/>
        <dbReference type="Rhea" id="RHEA-COMP:14399"/>
        <dbReference type="ChEBI" id="CHEBI:15361"/>
        <dbReference type="ChEBI" id="CHEBI:15378"/>
        <dbReference type="ChEBI" id="CHEBI:16004"/>
        <dbReference type="ChEBI" id="CHEBI:29033"/>
        <dbReference type="ChEBI" id="CHEBI:29034"/>
        <dbReference type="EC" id="1.1.2.4"/>
    </reaction>
    <physiologicalReaction direction="left-to-right" evidence="11">
        <dbReference type="Rhea" id="RHEA:13522"/>
    </physiologicalReaction>
</comment>
<proteinExistence type="inferred from homology"/>
<organism evidence="16 17">
    <name type="scientific">Callipepla squamata</name>
    <name type="common">Scaled quail</name>
    <dbReference type="NCBI Taxonomy" id="9009"/>
    <lineage>
        <taxon>Eukaryota</taxon>
        <taxon>Metazoa</taxon>
        <taxon>Chordata</taxon>
        <taxon>Craniata</taxon>
        <taxon>Vertebrata</taxon>
        <taxon>Euteleostomi</taxon>
        <taxon>Archelosauria</taxon>
        <taxon>Archosauria</taxon>
        <taxon>Dinosauria</taxon>
        <taxon>Saurischia</taxon>
        <taxon>Theropoda</taxon>
        <taxon>Coelurosauria</taxon>
        <taxon>Aves</taxon>
        <taxon>Neognathae</taxon>
        <taxon>Galloanserae</taxon>
        <taxon>Galliformes</taxon>
        <taxon>Odontophoridae</taxon>
        <taxon>Callipepla</taxon>
    </lineage>
</organism>
<evidence type="ECO:0000256" key="3">
    <source>
        <dbReference type="ARBA" id="ARBA00008000"/>
    </source>
</evidence>
<comment type="subunit">
    <text evidence="13">Interacts with CSRP3.</text>
</comment>
<keyword evidence="4" id="KW-0285">Flavoprotein</keyword>
<keyword evidence="17" id="KW-1185">Reference proteome</keyword>
<evidence type="ECO:0000256" key="14">
    <source>
        <dbReference type="ARBA" id="ARBA00072812"/>
    </source>
</evidence>
<dbReference type="EC" id="1.1.2.4" evidence="10"/>
<protein>
    <recommendedName>
        <fullName evidence="14">Probable D-lactate dehydrogenase, mitochondrial</fullName>
        <ecNumber evidence="10">1.1.2.4</ecNumber>
    </recommendedName>
</protein>
<keyword evidence="6" id="KW-0809">Transit peptide</keyword>